<keyword evidence="6 14" id="KW-1133">Transmembrane helix</keyword>
<evidence type="ECO:0000256" key="9">
    <source>
        <dbReference type="ARBA" id="ARBA00023139"/>
    </source>
</evidence>
<protein>
    <recommendedName>
        <fullName evidence="14">Palmitoyltransferase</fullName>
        <ecNumber evidence="14">2.3.1.225</ecNumber>
    </recommendedName>
</protein>
<evidence type="ECO:0000259" key="15">
    <source>
        <dbReference type="Pfam" id="PF01529"/>
    </source>
</evidence>
<dbReference type="Pfam" id="PF12796">
    <property type="entry name" value="Ank_2"/>
    <property type="match status" value="2"/>
</dbReference>
<comment type="caution">
    <text evidence="16">The sequence shown here is derived from an EMBL/GenBank/DDBJ whole genome shotgun (WGS) entry which is preliminary data.</text>
</comment>
<dbReference type="InterPro" id="IPR036770">
    <property type="entry name" value="Ankyrin_rpt-contain_sf"/>
</dbReference>
<comment type="catalytic activity">
    <reaction evidence="12 14">
        <text>L-cysteinyl-[protein] + hexadecanoyl-CoA = S-hexadecanoyl-L-cysteinyl-[protein] + CoA</text>
        <dbReference type="Rhea" id="RHEA:36683"/>
        <dbReference type="Rhea" id="RHEA-COMP:10131"/>
        <dbReference type="Rhea" id="RHEA-COMP:11032"/>
        <dbReference type="ChEBI" id="CHEBI:29950"/>
        <dbReference type="ChEBI" id="CHEBI:57287"/>
        <dbReference type="ChEBI" id="CHEBI:57379"/>
        <dbReference type="ChEBI" id="CHEBI:74151"/>
        <dbReference type="EC" id="2.3.1.225"/>
    </reaction>
</comment>
<keyword evidence="7 13" id="KW-0040">ANK repeat</keyword>
<evidence type="ECO:0000256" key="13">
    <source>
        <dbReference type="PROSITE-ProRule" id="PRU00023"/>
    </source>
</evidence>
<evidence type="ECO:0000256" key="2">
    <source>
        <dbReference type="ARBA" id="ARBA00010104"/>
    </source>
</evidence>
<evidence type="ECO:0000256" key="11">
    <source>
        <dbReference type="ARBA" id="ARBA00023315"/>
    </source>
</evidence>
<dbReference type="PROSITE" id="PS50297">
    <property type="entry name" value="ANK_REP_REGION"/>
    <property type="match status" value="4"/>
</dbReference>
<feature type="repeat" description="ANK" evidence="13">
    <location>
        <begin position="243"/>
        <end position="267"/>
    </location>
</feature>
<evidence type="ECO:0000256" key="6">
    <source>
        <dbReference type="ARBA" id="ARBA00022989"/>
    </source>
</evidence>
<evidence type="ECO:0000256" key="12">
    <source>
        <dbReference type="ARBA" id="ARBA00048048"/>
    </source>
</evidence>
<gene>
    <name evidence="16" type="ORF">RI543_004129</name>
</gene>
<evidence type="ECO:0000256" key="8">
    <source>
        <dbReference type="ARBA" id="ARBA00023136"/>
    </source>
</evidence>
<evidence type="ECO:0000256" key="7">
    <source>
        <dbReference type="ARBA" id="ARBA00023043"/>
    </source>
</evidence>
<name>A0AAN7WHV7_9SACH</name>
<reference evidence="17" key="1">
    <citation type="submission" date="2023-07" db="EMBL/GenBank/DDBJ databases">
        <title>A draft genome of Kazachstania heterogenica Y-27499.</title>
        <authorList>
            <person name="Donic C."/>
            <person name="Kralova J.S."/>
            <person name="Fidel L."/>
            <person name="Ben-Dor S."/>
            <person name="Jung S."/>
        </authorList>
    </citation>
    <scope>NUCLEOTIDE SEQUENCE [LARGE SCALE GENOMIC DNA]</scope>
    <source>
        <strain evidence="17">Y27499</strain>
    </source>
</reference>
<dbReference type="SMART" id="SM00248">
    <property type="entry name" value="ANK"/>
    <property type="match status" value="5"/>
</dbReference>
<feature type="repeat" description="ANK" evidence="13">
    <location>
        <begin position="104"/>
        <end position="136"/>
    </location>
</feature>
<dbReference type="PROSITE" id="PS50088">
    <property type="entry name" value="ANK_REPEAT"/>
    <property type="match status" value="4"/>
</dbReference>
<feature type="transmembrane region" description="Helical" evidence="14">
    <location>
        <begin position="318"/>
        <end position="339"/>
    </location>
</feature>
<feature type="repeat" description="ANK" evidence="13">
    <location>
        <begin position="138"/>
        <end position="162"/>
    </location>
</feature>
<comment type="subcellular location">
    <subcellularLocation>
        <location evidence="1">Membrane</location>
        <topology evidence="1">Multi-pass membrane protein</topology>
    </subcellularLocation>
</comment>
<dbReference type="FunFam" id="1.25.40.20:FF:000301">
    <property type="entry name" value="Palmitoyltransferase"/>
    <property type="match status" value="1"/>
</dbReference>
<proteinExistence type="inferred from homology"/>
<keyword evidence="3 14" id="KW-0808">Transferase</keyword>
<organism evidence="16 17">
    <name type="scientific">Arxiozyma heterogenica</name>
    <dbReference type="NCBI Taxonomy" id="278026"/>
    <lineage>
        <taxon>Eukaryota</taxon>
        <taxon>Fungi</taxon>
        <taxon>Dikarya</taxon>
        <taxon>Ascomycota</taxon>
        <taxon>Saccharomycotina</taxon>
        <taxon>Saccharomycetes</taxon>
        <taxon>Saccharomycetales</taxon>
        <taxon>Saccharomycetaceae</taxon>
        <taxon>Arxiozyma</taxon>
    </lineage>
</organism>
<accession>A0AAN7WHV7</accession>
<evidence type="ECO:0000256" key="5">
    <source>
        <dbReference type="ARBA" id="ARBA00022737"/>
    </source>
</evidence>
<feature type="domain" description="Palmitoyltransferase DHHC" evidence="15">
    <location>
        <begin position="466"/>
        <end position="607"/>
    </location>
</feature>
<evidence type="ECO:0000256" key="14">
    <source>
        <dbReference type="RuleBase" id="RU079119"/>
    </source>
</evidence>
<evidence type="ECO:0000256" key="3">
    <source>
        <dbReference type="ARBA" id="ARBA00022679"/>
    </source>
</evidence>
<dbReference type="Pfam" id="PF01529">
    <property type="entry name" value="DHHC"/>
    <property type="match status" value="1"/>
</dbReference>
<keyword evidence="17" id="KW-1185">Reference proteome</keyword>
<dbReference type="EMBL" id="JAWIZZ010000053">
    <property type="protein sequence ID" value="KAK5778464.1"/>
    <property type="molecule type" value="Genomic_DNA"/>
</dbReference>
<dbReference type="Proteomes" id="UP001306508">
    <property type="component" value="Unassembled WGS sequence"/>
</dbReference>
<keyword evidence="10" id="KW-0449">Lipoprotein</keyword>
<dbReference type="PANTHER" id="PTHR24161">
    <property type="entry name" value="ANK_REP_REGION DOMAIN-CONTAINING PROTEIN-RELATED"/>
    <property type="match status" value="1"/>
</dbReference>
<keyword evidence="8 14" id="KW-0472">Membrane</keyword>
<feature type="transmembrane region" description="Helical" evidence="14">
    <location>
        <begin position="387"/>
        <end position="405"/>
    </location>
</feature>
<dbReference type="PROSITE" id="PS50216">
    <property type="entry name" value="DHHC"/>
    <property type="match status" value="1"/>
</dbReference>
<keyword evidence="4 14" id="KW-0812">Transmembrane</keyword>
<comment type="similarity">
    <text evidence="2">Belongs to the DHHC palmitoyltransferase family. AKR/ZDHHC17 subfamily.</text>
</comment>
<dbReference type="GO" id="GO:0005794">
    <property type="term" value="C:Golgi apparatus"/>
    <property type="evidence" value="ECO:0007669"/>
    <property type="project" value="UniProtKB-ARBA"/>
</dbReference>
<dbReference type="GO" id="GO:0019706">
    <property type="term" value="F:protein-cysteine S-palmitoyltransferase activity"/>
    <property type="evidence" value="ECO:0007669"/>
    <property type="project" value="UniProtKB-EC"/>
</dbReference>
<evidence type="ECO:0000256" key="1">
    <source>
        <dbReference type="ARBA" id="ARBA00004141"/>
    </source>
</evidence>
<feature type="transmembrane region" description="Helical" evidence="14">
    <location>
        <begin position="345"/>
        <end position="366"/>
    </location>
</feature>
<comment type="domain">
    <text evidence="14">The DHHC domain is required for palmitoyltransferase activity.</text>
</comment>
<feature type="transmembrane region" description="Helical" evidence="14">
    <location>
        <begin position="515"/>
        <end position="534"/>
    </location>
</feature>
<evidence type="ECO:0000256" key="10">
    <source>
        <dbReference type="ARBA" id="ARBA00023288"/>
    </source>
</evidence>
<keyword evidence="5" id="KW-0677">Repeat</keyword>
<sequence>MVTIDTEPLMDNQSHNNIQTDINDINSTNEIDNADTSSLQAVISNNTSLEENLEAGKDTTNNSQNSDPILIEYHSACQAGDLVTIKRLVESHAITIGQDFDPIEKVTGLHWAAINNRLSIVEYLLKQGADPNFKSSQLNATPLHWAARYGYVYIVDYLLKNSDADATLCDDQGFNVLHLAVTSSNIMLVCYILYFVVDTGLIDVDCRDLQNRTPLIWAAYQGDPLTVSMLLKFGANVKLVDDSGFTALHWGVVKGQVQVLKHLIKEGQADFFAKTMDGKNCFDIANELNKQSSLRNSLLYSGFDENGYRIKSYLKNDLHAKTIMFFAPLILMIPIFVSFQFLNPLFVLLFGAVISLLLKFGLNKFVLPTLIINNKSPYKVTFSKSPLVAGIFFNSLIIVSALWFWKMIFVIFSRRSILSLLLSILIIMSFILFMQLIQSNPGIIETEKNHDVIRSTITDLLSIGHFDTNNFCIETQVRKPIRSKYSSFQQHVITRFDHFCPWIYNDVGFMNHKKFVWFVTCVEIAIIIFIKLSFKYFDIKEDYYEVVLGKDAKCYLLGDDELCFGYQYDPTIFLANAWSALQLAWVTMLFIIQWVQIIQGVTNYEFILLSKRRSTNNRFNEYFNSAPEELLHKSNSNILDGDANGLDDFNDTVNGFDNDGGHNKVIKMNLYYKIIGMESWIRIIKDRHKYNDPLNILYNSASNSTKMNKIDYWTNIKDFWLDGDYKAPLWLRLIESPKDNKGLLNGHVVDYSKLYDLSNMQNPEDLV</sequence>
<dbReference type="AlphaFoldDB" id="A0AAN7WHV7"/>
<keyword evidence="9" id="KW-0564">Palmitate</keyword>
<dbReference type="EC" id="2.3.1.225" evidence="14"/>
<dbReference type="InterPro" id="IPR001594">
    <property type="entry name" value="Palmitoyltrfase_DHHC"/>
</dbReference>
<feature type="transmembrane region" description="Helical" evidence="14">
    <location>
        <begin position="583"/>
        <end position="604"/>
    </location>
</feature>
<dbReference type="PANTHER" id="PTHR24161:SF85">
    <property type="entry name" value="PALMITOYLTRANSFERASE HIP14"/>
    <property type="match status" value="1"/>
</dbReference>
<evidence type="ECO:0000313" key="16">
    <source>
        <dbReference type="EMBL" id="KAK5778464.1"/>
    </source>
</evidence>
<dbReference type="GO" id="GO:0016020">
    <property type="term" value="C:membrane"/>
    <property type="evidence" value="ECO:0007669"/>
    <property type="project" value="UniProtKB-SubCell"/>
</dbReference>
<feature type="transmembrane region" description="Helical" evidence="14">
    <location>
        <begin position="417"/>
        <end position="437"/>
    </location>
</feature>
<keyword evidence="11 14" id="KW-0012">Acyltransferase</keyword>
<dbReference type="Gene3D" id="1.25.40.20">
    <property type="entry name" value="Ankyrin repeat-containing domain"/>
    <property type="match status" value="2"/>
</dbReference>
<dbReference type="InterPro" id="IPR002110">
    <property type="entry name" value="Ankyrin_rpt"/>
</dbReference>
<dbReference type="SUPFAM" id="SSF48403">
    <property type="entry name" value="Ankyrin repeat"/>
    <property type="match status" value="1"/>
</dbReference>
<evidence type="ECO:0000256" key="4">
    <source>
        <dbReference type="ARBA" id="ARBA00022692"/>
    </source>
</evidence>
<feature type="repeat" description="ANK" evidence="13">
    <location>
        <begin position="210"/>
        <end position="242"/>
    </location>
</feature>
<evidence type="ECO:0000313" key="17">
    <source>
        <dbReference type="Proteomes" id="UP001306508"/>
    </source>
</evidence>